<dbReference type="InterPro" id="IPR033891">
    <property type="entry name" value="TTC38"/>
</dbReference>
<dbReference type="OrthoDB" id="1427555at2759"/>
<dbReference type="AlphaFoldDB" id="A0A1X7VDS2"/>
<dbReference type="InParanoid" id="A0A1X7VDS2"/>
<dbReference type="SUPFAM" id="SSF48452">
    <property type="entry name" value="TPR-like"/>
    <property type="match status" value="1"/>
</dbReference>
<reference evidence="5" key="2">
    <citation type="submission" date="2017-05" db="UniProtKB">
        <authorList>
            <consortium name="EnsemblMetazoa"/>
        </authorList>
    </citation>
    <scope>IDENTIFICATION</scope>
</reference>
<keyword evidence="4" id="KW-0802">TPR repeat</keyword>
<evidence type="ECO:0000313" key="6">
    <source>
        <dbReference type="Proteomes" id="UP000007879"/>
    </source>
</evidence>
<evidence type="ECO:0000256" key="2">
    <source>
        <dbReference type="ARBA" id="ARBA00019992"/>
    </source>
</evidence>
<evidence type="ECO:0000313" key="5">
    <source>
        <dbReference type="EnsemblMetazoa" id="Aqu2.1.38440_001"/>
    </source>
</evidence>
<dbReference type="CDD" id="cd05804">
    <property type="entry name" value="StaR_like"/>
    <property type="match status" value="1"/>
</dbReference>
<dbReference type="InterPro" id="IPR011990">
    <property type="entry name" value="TPR-like_helical_dom_sf"/>
</dbReference>
<dbReference type="KEGG" id="aqu:105316921"/>
<keyword evidence="3" id="KW-0677">Repeat</keyword>
<accession>A0A1X7VDS2</accession>
<comment type="similarity">
    <text evidence="1">Belongs to the TTC38 family.</text>
</comment>
<protein>
    <recommendedName>
        <fullName evidence="2">Tetratricopeptide repeat protein 38</fullName>
    </recommendedName>
</protein>
<dbReference type="Gene3D" id="1.25.40.10">
    <property type="entry name" value="Tetratricopeptide repeat domain"/>
    <property type="match status" value="1"/>
</dbReference>
<dbReference type="PANTHER" id="PTHR16263">
    <property type="entry name" value="TETRATRICOPEPTIDE REPEAT PROTEIN 38"/>
    <property type="match status" value="1"/>
</dbReference>
<evidence type="ECO:0000256" key="1">
    <source>
        <dbReference type="ARBA" id="ARBA00005857"/>
    </source>
</evidence>
<name>A0A1X7VDS2_AMPQE</name>
<dbReference type="EnsemblMetazoa" id="XM_011412220.2">
    <property type="protein sequence ID" value="XP_011410522.1"/>
    <property type="gene ID" value="LOC105316921"/>
</dbReference>
<reference evidence="6" key="1">
    <citation type="journal article" date="2010" name="Nature">
        <title>The Amphimedon queenslandica genome and the evolution of animal complexity.</title>
        <authorList>
            <person name="Srivastava M."/>
            <person name="Simakov O."/>
            <person name="Chapman J."/>
            <person name="Fahey B."/>
            <person name="Gauthier M.E."/>
            <person name="Mitros T."/>
            <person name="Richards G.S."/>
            <person name="Conaco C."/>
            <person name="Dacre M."/>
            <person name="Hellsten U."/>
            <person name="Larroux C."/>
            <person name="Putnam N.H."/>
            <person name="Stanke M."/>
            <person name="Adamska M."/>
            <person name="Darling A."/>
            <person name="Degnan S.M."/>
            <person name="Oakley T.H."/>
            <person name="Plachetzki D.C."/>
            <person name="Zhai Y."/>
            <person name="Adamski M."/>
            <person name="Calcino A."/>
            <person name="Cummins S.F."/>
            <person name="Goodstein D.M."/>
            <person name="Harris C."/>
            <person name="Jackson D.J."/>
            <person name="Leys S.P."/>
            <person name="Shu S."/>
            <person name="Woodcroft B.J."/>
            <person name="Vervoort M."/>
            <person name="Kosik K.S."/>
            <person name="Manning G."/>
            <person name="Degnan B.M."/>
            <person name="Rokhsar D.S."/>
        </authorList>
    </citation>
    <scope>NUCLEOTIDE SEQUENCE [LARGE SCALE GENOMIC DNA]</scope>
</reference>
<dbReference type="eggNOG" id="KOG2610">
    <property type="taxonomic scope" value="Eukaryota"/>
</dbReference>
<gene>
    <name evidence="5" type="primary">105316921</name>
</gene>
<dbReference type="EnsemblMetazoa" id="Aqu2.1.38440_001">
    <property type="protein sequence ID" value="Aqu2.1.38440_001"/>
    <property type="gene ID" value="Aqu2.1.38440"/>
</dbReference>
<sequence>MASIMKDVCGNSLTCSSPEALKLYNQALGHFVSTRSIFLKPLQRAIELESGFTMARCLMGTIMCDPFVRDSATNAEYLDILNHAYPNALDREKRHIEAFKAQIEGNVPKSSELYDQITIKYPRDLQAVRLAFGDYLTIGDFEKMRNMMSRAVIHCPKDFVLYPYVLSLYAFSLEETNERQYAEELCRESLTLQPVNPWASHTMAHVIEEVYKAEKGVDHLISTRQHWSSCLLSHHITWHLTLFYFDLNQTDKILKEFDQVMAPNMKPGNMFQLLDASSLLWRLNVMGIDPGESRWKLVTEAFQVQVGNPSHSWLETHLMMSLCYGKVTADTARLALANQVIQSMEVYSKESTSSDCSVADLLGVPVCNALLAYGQEKYDEVLSLMLPLRYDFIKFGGSWAQRQVFELTIIMAAIKANDLSQALALIIELKSKKPNSKVLQRLYNKISSKVAAKN</sequence>
<proteinExistence type="inferred from homology"/>
<dbReference type="Proteomes" id="UP000007879">
    <property type="component" value="Unassembled WGS sequence"/>
</dbReference>
<organism evidence="5">
    <name type="scientific">Amphimedon queenslandica</name>
    <name type="common">Sponge</name>
    <dbReference type="NCBI Taxonomy" id="400682"/>
    <lineage>
        <taxon>Eukaryota</taxon>
        <taxon>Metazoa</taxon>
        <taxon>Porifera</taxon>
        <taxon>Demospongiae</taxon>
        <taxon>Heteroscleromorpha</taxon>
        <taxon>Haplosclerida</taxon>
        <taxon>Niphatidae</taxon>
        <taxon>Amphimedon</taxon>
    </lineage>
</organism>
<dbReference type="PANTHER" id="PTHR16263:SF4">
    <property type="entry name" value="TETRATRICOPEPTIDE REPEAT PROTEIN 38"/>
    <property type="match status" value="1"/>
</dbReference>
<evidence type="ECO:0000256" key="4">
    <source>
        <dbReference type="ARBA" id="ARBA00022803"/>
    </source>
</evidence>
<evidence type="ECO:0000256" key="3">
    <source>
        <dbReference type="ARBA" id="ARBA00022737"/>
    </source>
</evidence>
<keyword evidence="6" id="KW-1185">Reference proteome</keyword>